<protein>
    <submittedName>
        <fullName evidence="3">L-cysteine desulfhydrase 1 isoform X2</fullName>
    </submittedName>
</protein>
<dbReference type="PANTHER" id="PTHR43092">
    <property type="entry name" value="L-CYSTEINE DESULFHYDRASE"/>
    <property type="match status" value="1"/>
</dbReference>
<dbReference type="InterPro" id="IPR000192">
    <property type="entry name" value="Aminotrans_V_dom"/>
</dbReference>
<comment type="caution">
    <text evidence="3">The sequence shown here is derived from an EMBL/GenBank/DDBJ whole genome shotgun (WGS) entry which is preliminary data.</text>
</comment>
<organism evidence="3 4">
    <name type="scientific">Oopsacas minuta</name>
    <dbReference type="NCBI Taxonomy" id="111878"/>
    <lineage>
        <taxon>Eukaryota</taxon>
        <taxon>Metazoa</taxon>
        <taxon>Porifera</taxon>
        <taxon>Hexactinellida</taxon>
        <taxon>Hexasterophora</taxon>
        <taxon>Lyssacinosida</taxon>
        <taxon>Leucopsacidae</taxon>
        <taxon>Oopsacas</taxon>
    </lineage>
</organism>
<dbReference type="EMBL" id="JAKMXF010000233">
    <property type="protein sequence ID" value="KAI6654102.1"/>
    <property type="molecule type" value="Genomic_DNA"/>
</dbReference>
<keyword evidence="1" id="KW-0663">Pyridoxal phosphate</keyword>
<accession>A0AAV7JYY0</accession>
<dbReference type="SUPFAM" id="SSF53383">
    <property type="entry name" value="PLP-dependent transferases"/>
    <property type="match status" value="1"/>
</dbReference>
<dbReference type="InterPro" id="IPR015422">
    <property type="entry name" value="PyrdxlP-dep_Trfase_small"/>
</dbReference>
<evidence type="ECO:0000313" key="3">
    <source>
        <dbReference type="EMBL" id="KAI6654102.1"/>
    </source>
</evidence>
<name>A0AAV7JYY0_9METZ</name>
<dbReference type="AlphaFoldDB" id="A0AAV7JYY0"/>
<keyword evidence="4" id="KW-1185">Reference proteome</keyword>
<dbReference type="Gene3D" id="3.40.640.10">
    <property type="entry name" value="Type I PLP-dependent aspartate aminotransferase-like (Major domain)"/>
    <property type="match status" value="1"/>
</dbReference>
<evidence type="ECO:0000256" key="1">
    <source>
        <dbReference type="ARBA" id="ARBA00022898"/>
    </source>
</evidence>
<sequence length="431" mass="48374">MEVNKYQSTFNSTTVEELLSISDDKYTHPLLPFKAATFTKRVPFGREMKLAHFLIDPTWTFLNHGAFGAVLREVLDTSHKWQTYVETQPLRAIDRDLLPLLVSVIRKVAKFVSANPLNVVLVPNATTATTAVLKSFPFQPGDGILYLSIVYAAVLKQISEVAKLKSLVVYEREIQFPVTNNEYIIKLVETALKECPNLKLAVFDHISSGSAVLLPVKQLIDICHKSGVKVLIDGAHALGNIPINLTDMDPDFYTSNAHKWFCGAKGSAFLFVKKEFQSAIHPLVISHGYTRGFQAEFAWIGSKDYSALIALNTAIDFWEYYGADNIREYIHGLNRKAATMLVNTWGTQRIAAPELFRSMSVVIAPLHKICTSDDGEKLQDWLHHEKKIECSVKEARGILAVRISTHVHNDMEDYVKLADAVMEYCKQSTVT</sequence>
<evidence type="ECO:0000259" key="2">
    <source>
        <dbReference type="Pfam" id="PF00266"/>
    </source>
</evidence>
<feature type="domain" description="Aminotransferase class V" evidence="2">
    <location>
        <begin position="106"/>
        <end position="380"/>
    </location>
</feature>
<evidence type="ECO:0000313" key="4">
    <source>
        <dbReference type="Proteomes" id="UP001165289"/>
    </source>
</evidence>
<dbReference type="Proteomes" id="UP001165289">
    <property type="component" value="Unassembled WGS sequence"/>
</dbReference>
<dbReference type="InterPro" id="IPR015424">
    <property type="entry name" value="PyrdxlP-dep_Trfase"/>
</dbReference>
<dbReference type="InterPro" id="IPR015421">
    <property type="entry name" value="PyrdxlP-dep_Trfase_major"/>
</dbReference>
<dbReference type="Gene3D" id="3.90.1150.10">
    <property type="entry name" value="Aspartate Aminotransferase, domain 1"/>
    <property type="match status" value="1"/>
</dbReference>
<dbReference type="Pfam" id="PF00266">
    <property type="entry name" value="Aminotran_5"/>
    <property type="match status" value="1"/>
</dbReference>
<dbReference type="PANTHER" id="PTHR43092:SF2">
    <property type="entry name" value="HERCYNYLCYSTEINE SULFOXIDE LYASE"/>
    <property type="match status" value="1"/>
</dbReference>
<reference evidence="3 4" key="1">
    <citation type="journal article" date="2023" name="BMC Biol.">
        <title>The compact genome of the sponge Oopsacas minuta (Hexactinellida) is lacking key metazoan core genes.</title>
        <authorList>
            <person name="Santini S."/>
            <person name="Schenkelaars Q."/>
            <person name="Jourda C."/>
            <person name="Duchesne M."/>
            <person name="Belahbib H."/>
            <person name="Rocher C."/>
            <person name="Selva M."/>
            <person name="Riesgo A."/>
            <person name="Vervoort M."/>
            <person name="Leys S.P."/>
            <person name="Kodjabachian L."/>
            <person name="Le Bivic A."/>
            <person name="Borchiellini C."/>
            <person name="Claverie J.M."/>
            <person name="Renard E."/>
        </authorList>
    </citation>
    <scope>NUCLEOTIDE SEQUENCE [LARGE SCALE GENOMIC DNA]</scope>
    <source>
        <strain evidence="3">SPO-2</strain>
    </source>
</reference>
<proteinExistence type="predicted"/>
<gene>
    <name evidence="3" type="ORF">LOD99_2948</name>
</gene>